<name>A0A1F7RNZ6_9BACT</name>
<reference evidence="2 3" key="1">
    <citation type="journal article" date="2016" name="Nat. Commun.">
        <title>Thousands of microbial genomes shed light on interconnected biogeochemical processes in an aquifer system.</title>
        <authorList>
            <person name="Anantharaman K."/>
            <person name="Brown C.T."/>
            <person name="Hug L.A."/>
            <person name="Sharon I."/>
            <person name="Castelle C.J."/>
            <person name="Probst A.J."/>
            <person name="Thomas B.C."/>
            <person name="Singh A."/>
            <person name="Wilkins M.J."/>
            <person name="Karaoz U."/>
            <person name="Brodie E.L."/>
            <person name="Williams K.H."/>
            <person name="Hubbard S.S."/>
            <person name="Banfield J.F."/>
        </authorList>
    </citation>
    <scope>NUCLEOTIDE SEQUENCE [LARGE SCALE GENOMIC DNA]</scope>
</reference>
<evidence type="ECO:0000313" key="3">
    <source>
        <dbReference type="Proteomes" id="UP000178526"/>
    </source>
</evidence>
<dbReference type="EMBL" id="MGDB01000007">
    <property type="protein sequence ID" value="OGL43279.1"/>
    <property type="molecule type" value="Genomic_DNA"/>
</dbReference>
<gene>
    <name evidence="2" type="ORF">A2042_01570</name>
</gene>
<comment type="caution">
    <text evidence="2">The sequence shown here is derived from an EMBL/GenBank/DDBJ whole genome shotgun (WGS) entry which is preliminary data.</text>
</comment>
<accession>A0A1F7RNZ6</accession>
<dbReference type="Proteomes" id="UP000178526">
    <property type="component" value="Unassembled WGS sequence"/>
</dbReference>
<dbReference type="AlphaFoldDB" id="A0A1F7RNZ6"/>
<organism evidence="2 3">
    <name type="scientific">Candidatus Schekmanbacteria bacterium GWA2_38_11</name>
    <dbReference type="NCBI Taxonomy" id="1817876"/>
    <lineage>
        <taxon>Bacteria</taxon>
        <taxon>Candidatus Schekmaniibacteriota</taxon>
    </lineage>
</organism>
<evidence type="ECO:0000313" key="2">
    <source>
        <dbReference type="EMBL" id="OGL43279.1"/>
    </source>
</evidence>
<protein>
    <recommendedName>
        <fullName evidence="4">Double Cache domain-containing protein</fullName>
    </recommendedName>
</protein>
<evidence type="ECO:0000256" key="1">
    <source>
        <dbReference type="SAM" id="SignalP"/>
    </source>
</evidence>
<keyword evidence="1" id="KW-0732">Signal</keyword>
<evidence type="ECO:0008006" key="4">
    <source>
        <dbReference type="Google" id="ProtNLM"/>
    </source>
</evidence>
<sequence>MKILNIILPALILLMLAGSAGAETLKAIVIDGNTLFNDTIDSANRPYEKFYTEKELAVAKTDAERGSKLFLLTKDGTLYYPAPQKGATSTIFLNQNMNAPRITRIFGKELQEQIKSQSKKKFTWLTLVHVVGHEVELTGDIYPGYSGVKGIYIKTIKCDEVQ</sequence>
<proteinExistence type="predicted"/>
<feature type="chain" id="PRO_5009532232" description="Double Cache domain-containing protein" evidence="1">
    <location>
        <begin position="23"/>
        <end position="162"/>
    </location>
</feature>
<feature type="signal peptide" evidence="1">
    <location>
        <begin position="1"/>
        <end position="22"/>
    </location>
</feature>